<sequence>MQIDTQISFFYPGIKWRKRHQDTEHLKQGRKRIKVDKITRFLTAEMWKTCLETFRLGTALRERVISSFNLPSSSAQQFPSLSGCTPACFH</sequence>
<evidence type="ECO:0000313" key="1">
    <source>
        <dbReference type="EMBL" id="KAJ6687987.1"/>
    </source>
</evidence>
<reference evidence="1" key="1">
    <citation type="submission" date="2022-11" db="EMBL/GenBank/DDBJ databases">
        <authorList>
            <person name="Hyden B.L."/>
            <person name="Feng K."/>
            <person name="Yates T."/>
            <person name="Jawdy S."/>
            <person name="Smart L.B."/>
            <person name="Muchero W."/>
        </authorList>
    </citation>
    <scope>NUCLEOTIDE SEQUENCE</scope>
    <source>
        <tissue evidence="1">Shoot tip</tissue>
    </source>
</reference>
<protein>
    <submittedName>
        <fullName evidence="1">Uncharacterized protein</fullName>
    </submittedName>
</protein>
<reference evidence="1" key="2">
    <citation type="journal article" date="2023" name="Int. J. Mol. Sci.">
        <title>De Novo Assembly and Annotation of 11 Diverse Shrub Willow (Salix) Genomes Reveals Novel Gene Organization in Sex-Linked Regions.</title>
        <authorList>
            <person name="Hyden B."/>
            <person name="Feng K."/>
            <person name="Yates T.B."/>
            <person name="Jawdy S."/>
            <person name="Cereghino C."/>
            <person name="Smart L.B."/>
            <person name="Muchero W."/>
        </authorList>
    </citation>
    <scope>NUCLEOTIDE SEQUENCE</scope>
    <source>
        <tissue evidence="1">Shoot tip</tissue>
    </source>
</reference>
<keyword evidence="2" id="KW-1185">Reference proteome</keyword>
<proteinExistence type="predicted"/>
<dbReference type="EMBL" id="JAPFFM010000019">
    <property type="protein sequence ID" value="KAJ6687987.1"/>
    <property type="molecule type" value="Genomic_DNA"/>
</dbReference>
<comment type="caution">
    <text evidence="1">The sequence shown here is derived from an EMBL/GenBank/DDBJ whole genome shotgun (WGS) entry which is preliminary data.</text>
</comment>
<name>A0A9Q0PGY8_9ROSI</name>
<gene>
    <name evidence="1" type="ORF">OIU74_016651</name>
</gene>
<organism evidence="1 2">
    <name type="scientific">Salix koriyanagi</name>
    <dbReference type="NCBI Taxonomy" id="2511006"/>
    <lineage>
        <taxon>Eukaryota</taxon>
        <taxon>Viridiplantae</taxon>
        <taxon>Streptophyta</taxon>
        <taxon>Embryophyta</taxon>
        <taxon>Tracheophyta</taxon>
        <taxon>Spermatophyta</taxon>
        <taxon>Magnoliopsida</taxon>
        <taxon>eudicotyledons</taxon>
        <taxon>Gunneridae</taxon>
        <taxon>Pentapetalae</taxon>
        <taxon>rosids</taxon>
        <taxon>fabids</taxon>
        <taxon>Malpighiales</taxon>
        <taxon>Salicaceae</taxon>
        <taxon>Saliceae</taxon>
        <taxon>Salix</taxon>
    </lineage>
</organism>
<dbReference type="Proteomes" id="UP001151752">
    <property type="component" value="Chromosome 15W"/>
</dbReference>
<evidence type="ECO:0000313" key="2">
    <source>
        <dbReference type="Proteomes" id="UP001151752"/>
    </source>
</evidence>
<accession>A0A9Q0PGY8</accession>
<dbReference type="AlphaFoldDB" id="A0A9Q0PGY8"/>